<dbReference type="InterPro" id="IPR056494">
    <property type="entry name" value="DUF7108_C"/>
</dbReference>
<evidence type="ECO:0000313" key="4">
    <source>
        <dbReference type="Proteomes" id="UP001500420"/>
    </source>
</evidence>
<evidence type="ECO:0008006" key="5">
    <source>
        <dbReference type="Google" id="ProtNLM"/>
    </source>
</evidence>
<reference evidence="3 4" key="1">
    <citation type="journal article" date="2019" name="Int. J. Syst. Evol. Microbiol.">
        <title>The Global Catalogue of Microorganisms (GCM) 10K type strain sequencing project: providing services to taxonomists for standard genome sequencing and annotation.</title>
        <authorList>
            <consortium name="The Broad Institute Genomics Platform"/>
            <consortium name="The Broad Institute Genome Sequencing Center for Infectious Disease"/>
            <person name="Wu L."/>
            <person name="Ma J."/>
        </authorList>
    </citation>
    <scope>NUCLEOTIDE SEQUENCE [LARGE SCALE GENOMIC DNA]</scope>
    <source>
        <strain evidence="3 4">JCM 16328</strain>
    </source>
</reference>
<dbReference type="InterPro" id="IPR055532">
    <property type="entry name" value="DUF7108_N"/>
</dbReference>
<dbReference type="AlphaFoldDB" id="A0AAV3T5S8"/>
<dbReference type="Pfam" id="PF23418">
    <property type="entry name" value="DUF7108"/>
    <property type="match status" value="1"/>
</dbReference>
<organism evidence="3 4">
    <name type="scientific">Natronoarchaeum mannanilyticum</name>
    <dbReference type="NCBI Taxonomy" id="926360"/>
    <lineage>
        <taxon>Archaea</taxon>
        <taxon>Methanobacteriati</taxon>
        <taxon>Methanobacteriota</taxon>
        <taxon>Stenosarchaea group</taxon>
        <taxon>Halobacteria</taxon>
        <taxon>Halobacteriales</taxon>
        <taxon>Natronoarchaeaceae</taxon>
    </lineage>
</organism>
<protein>
    <recommendedName>
        <fullName evidence="5">RnhA operon protein</fullName>
    </recommendedName>
</protein>
<evidence type="ECO:0000259" key="1">
    <source>
        <dbReference type="Pfam" id="PF23418"/>
    </source>
</evidence>
<feature type="domain" description="DUF7108" evidence="1">
    <location>
        <begin position="3"/>
        <end position="88"/>
    </location>
</feature>
<dbReference type="Proteomes" id="UP001500420">
    <property type="component" value="Unassembled WGS sequence"/>
</dbReference>
<gene>
    <name evidence="3" type="ORF">GCM10009020_02440</name>
</gene>
<accession>A0AAV3T5S8</accession>
<proteinExistence type="predicted"/>
<sequence>MSELPDDVSEEVERLTRLAREAVDADEAAAYRRRREDRLDEHGFTARVREDDDGDVLVLHPEEWIDDGDIHPDRIEDTGRAVEIRLEGVGDPDEWDEVREHNDRIVEQVREAHGDVHGDNAAAFADFMHNHLAKPVESATAEEIRTFRSEYFPRNAWPTEEQLAVLDRSIEVVFETADARVPEF</sequence>
<name>A0AAV3T5S8_9EURY</name>
<dbReference type="Pfam" id="PF23420">
    <property type="entry name" value="DUF7108_C"/>
    <property type="match status" value="1"/>
</dbReference>
<dbReference type="RefSeq" id="WP_343771995.1">
    <property type="nucleotide sequence ID" value="NZ_BAAADV010000001.1"/>
</dbReference>
<evidence type="ECO:0000259" key="2">
    <source>
        <dbReference type="Pfam" id="PF23420"/>
    </source>
</evidence>
<dbReference type="EMBL" id="BAAADV010000001">
    <property type="protein sequence ID" value="GAA0661703.1"/>
    <property type="molecule type" value="Genomic_DNA"/>
</dbReference>
<comment type="caution">
    <text evidence="3">The sequence shown here is derived from an EMBL/GenBank/DDBJ whole genome shotgun (WGS) entry which is preliminary data.</text>
</comment>
<evidence type="ECO:0000313" key="3">
    <source>
        <dbReference type="EMBL" id="GAA0661703.1"/>
    </source>
</evidence>
<feature type="domain" description="DUF7108" evidence="2">
    <location>
        <begin position="93"/>
        <end position="181"/>
    </location>
</feature>
<keyword evidence="4" id="KW-1185">Reference proteome</keyword>